<accession>A0A1R3UYV3</accession>
<dbReference type="InterPro" id="IPR051537">
    <property type="entry name" value="DNA_Adenine_Mtase"/>
</dbReference>
<dbReference type="STRING" id="1631249.BQ8794_10190"/>
<dbReference type="SUPFAM" id="SSF53335">
    <property type="entry name" value="S-adenosyl-L-methionine-dependent methyltransferases"/>
    <property type="match status" value="1"/>
</dbReference>
<evidence type="ECO:0000259" key="8">
    <source>
        <dbReference type="Pfam" id="PF02384"/>
    </source>
</evidence>
<dbReference type="Pfam" id="PF02384">
    <property type="entry name" value="N6_Mtase"/>
    <property type="match status" value="1"/>
</dbReference>
<dbReference type="Gene3D" id="1.20.1260.30">
    <property type="match status" value="1"/>
</dbReference>
<dbReference type="GO" id="GO:0032259">
    <property type="term" value="P:methylation"/>
    <property type="evidence" value="ECO:0007669"/>
    <property type="project" value="UniProtKB-KW"/>
</dbReference>
<evidence type="ECO:0000256" key="6">
    <source>
        <dbReference type="ARBA" id="ARBA00022747"/>
    </source>
</evidence>
<dbReference type="GO" id="GO:0009307">
    <property type="term" value="P:DNA restriction-modification system"/>
    <property type="evidence" value="ECO:0007669"/>
    <property type="project" value="UniProtKB-KW"/>
</dbReference>
<protein>
    <recommendedName>
        <fullName evidence="2">site-specific DNA-methyltransferase (adenine-specific)</fullName>
        <ecNumber evidence="2">2.1.1.72</ecNumber>
    </recommendedName>
</protein>
<evidence type="ECO:0000313" key="11">
    <source>
        <dbReference type="Proteomes" id="UP000188388"/>
    </source>
</evidence>
<sequence length="608" mass="68309">MNHQTLSSFIWSVADLLRGDYRQSDYGKVILPFTVLRRLDCVLESTKAAVLAEFAEKTKAGLNPDPFLLRKSGQSFYNTSEMDMKRLLGDQDHIRENLFAYIQAFSPEVRDIFERFDFATQVERLGKNRLLYLVAEKFAGIDLHPERVSNSQMGHVFEELIRKFAEISNETAGEHFTPREVIRLMVNLIFVEDDDALSKPGVVRTIYDPTAGTGGMLSVAGEHLEEMNPQARLTMFGQELNDESYAICKADMLIKGQNVANIVSGNTLSDDGHHSKKFDYMLSNPPFGVEWKKVEKEVRREHESQGYNGRFGPGLPRVSDGSLLFLMHLLSKMRPASEGGCRFGIVLNGSPLFTGGAGSGESEIRRHLMENDLVEAIIGLPTDMFYNTGISTYVWIVSNRKPDHRKGKVQLIDASSMWRKMRKGLGSKRREMSDDQIASVTNLFGQFVEAQLATVFGKEVSDAVVQIGEPIPVAPEGGSVKLAPVSRIFNNKAFGYRTITVERPLRDDNGKIVLVHKGKQKGKPQADSSLRDTENVPLTEDIESYFKREILPHAPDAWIDHDKTKIGYEIPFSRHFYVFEPPRSLTEIDADLQRVTGRIKAMIEGLAA</sequence>
<comment type="catalytic activity">
    <reaction evidence="7">
        <text>a 2'-deoxyadenosine in DNA + S-adenosyl-L-methionine = an N(6)-methyl-2'-deoxyadenosine in DNA + S-adenosyl-L-homocysteine + H(+)</text>
        <dbReference type="Rhea" id="RHEA:15197"/>
        <dbReference type="Rhea" id="RHEA-COMP:12418"/>
        <dbReference type="Rhea" id="RHEA-COMP:12419"/>
        <dbReference type="ChEBI" id="CHEBI:15378"/>
        <dbReference type="ChEBI" id="CHEBI:57856"/>
        <dbReference type="ChEBI" id="CHEBI:59789"/>
        <dbReference type="ChEBI" id="CHEBI:90615"/>
        <dbReference type="ChEBI" id="CHEBI:90616"/>
        <dbReference type="EC" id="2.1.1.72"/>
    </reaction>
</comment>
<keyword evidence="11" id="KW-1185">Reference proteome</keyword>
<keyword evidence="4" id="KW-0808">Transferase</keyword>
<feature type="domain" description="N6 adenine-specific DNA methyltransferase N-terminal" evidence="9">
    <location>
        <begin position="6"/>
        <end position="138"/>
    </location>
</feature>
<feature type="domain" description="DNA methylase adenine-specific" evidence="8">
    <location>
        <begin position="151"/>
        <end position="451"/>
    </location>
</feature>
<gene>
    <name evidence="10" type="ORF">BQ8794_10190</name>
</gene>
<comment type="similarity">
    <text evidence="1">Belongs to the N(4)/N(6)-methyltransferase family.</text>
</comment>
<evidence type="ECO:0000313" key="10">
    <source>
        <dbReference type="EMBL" id="SIT52820.1"/>
    </source>
</evidence>
<dbReference type="InterPro" id="IPR003356">
    <property type="entry name" value="DNA_methylase_A-5"/>
</dbReference>
<dbReference type="EC" id="2.1.1.72" evidence="2"/>
<evidence type="ECO:0000256" key="7">
    <source>
        <dbReference type="ARBA" id="ARBA00047942"/>
    </source>
</evidence>
<keyword evidence="3" id="KW-0489">Methyltransferase</keyword>
<dbReference type="RefSeq" id="WP_077371748.1">
    <property type="nucleotide sequence ID" value="NZ_FTPD01000001.1"/>
</dbReference>
<evidence type="ECO:0000256" key="4">
    <source>
        <dbReference type="ARBA" id="ARBA00022679"/>
    </source>
</evidence>
<dbReference type="PANTHER" id="PTHR42933:SF3">
    <property type="entry name" value="TYPE I RESTRICTION ENZYME MJAVIII METHYLASE SUBUNIT"/>
    <property type="match status" value="1"/>
</dbReference>
<name>A0A1R3UYV3_9HYPH</name>
<dbReference type="GO" id="GO:0003677">
    <property type="term" value="F:DNA binding"/>
    <property type="evidence" value="ECO:0007669"/>
    <property type="project" value="InterPro"/>
</dbReference>
<dbReference type="GO" id="GO:0008170">
    <property type="term" value="F:N-methyltransferase activity"/>
    <property type="evidence" value="ECO:0007669"/>
    <property type="project" value="InterPro"/>
</dbReference>
<evidence type="ECO:0000256" key="5">
    <source>
        <dbReference type="ARBA" id="ARBA00022691"/>
    </source>
</evidence>
<dbReference type="InterPro" id="IPR029063">
    <property type="entry name" value="SAM-dependent_MTases_sf"/>
</dbReference>
<evidence type="ECO:0000256" key="1">
    <source>
        <dbReference type="ARBA" id="ARBA00006594"/>
    </source>
</evidence>
<dbReference type="AlphaFoldDB" id="A0A1R3UYV3"/>
<dbReference type="PROSITE" id="PS00092">
    <property type="entry name" value="N6_MTASE"/>
    <property type="match status" value="1"/>
</dbReference>
<evidence type="ECO:0000259" key="9">
    <source>
        <dbReference type="Pfam" id="PF12161"/>
    </source>
</evidence>
<dbReference type="PANTHER" id="PTHR42933">
    <property type="entry name" value="SLR6095 PROTEIN"/>
    <property type="match status" value="1"/>
</dbReference>
<keyword evidence="5" id="KW-0949">S-adenosyl-L-methionine</keyword>
<dbReference type="InterPro" id="IPR002052">
    <property type="entry name" value="DNA_methylase_N6_adenine_CS"/>
</dbReference>
<dbReference type="Gene3D" id="3.40.50.150">
    <property type="entry name" value="Vaccinia Virus protein VP39"/>
    <property type="match status" value="1"/>
</dbReference>
<dbReference type="InterPro" id="IPR022749">
    <property type="entry name" value="D12N6_MeTrfase_N"/>
</dbReference>
<reference evidence="11" key="1">
    <citation type="submission" date="2017-01" db="EMBL/GenBank/DDBJ databases">
        <authorList>
            <person name="Brunel B."/>
        </authorList>
    </citation>
    <scope>NUCLEOTIDE SEQUENCE [LARGE SCALE GENOMIC DNA]</scope>
</reference>
<dbReference type="Pfam" id="PF12161">
    <property type="entry name" value="HsdM_N"/>
    <property type="match status" value="1"/>
</dbReference>
<keyword evidence="6" id="KW-0680">Restriction system</keyword>
<dbReference type="GO" id="GO:0009007">
    <property type="term" value="F:site-specific DNA-methyltransferase (adenine-specific) activity"/>
    <property type="evidence" value="ECO:0007669"/>
    <property type="project" value="UniProtKB-EC"/>
</dbReference>
<evidence type="ECO:0000256" key="2">
    <source>
        <dbReference type="ARBA" id="ARBA00011900"/>
    </source>
</evidence>
<dbReference type="InterPro" id="IPR038333">
    <property type="entry name" value="T1MK-like_N_sf"/>
</dbReference>
<organism evidence="10 11">
    <name type="scientific">Mesorhizobium prunaredense</name>
    <dbReference type="NCBI Taxonomy" id="1631249"/>
    <lineage>
        <taxon>Bacteria</taxon>
        <taxon>Pseudomonadati</taxon>
        <taxon>Pseudomonadota</taxon>
        <taxon>Alphaproteobacteria</taxon>
        <taxon>Hyphomicrobiales</taxon>
        <taxon>Phyllobacteriaceae</taxon>
        <taxon>Mesorhizobium</taxon>
    </lineage>
</organism>
<dbReference type="PRINTS" id="PR00507">
    <property type="entry name" value="N12N6MTFRASE"/>
</dbReference>
<dbReference type="Proteomes" id="UP000188388">
    <property type="component" value="Unassembled WGS sequence"/>
</dbReference>
<evidence type="ECO:0000256" key="3">
    <source>
        <dbReference type="ARBA" id="ARBA00022603"/>
    </source>
</evidence>
<dbReference type="EMBL" id="FTPD01000001">
    <property type="protein sequence ID" value="SIT52820.1"/>
    <property type="molecule type" value="Genomic_DNA"/>
</dbReference>
<proteinExistence type="inferred from homology"/>